<evidence type="ECO:0000313" key="2">
    <source>
        <dbReference type="Proteomes" id="UP001145069"/>
    </source>
</evidence>
<accession>A0A9X4AFP5</accession>
<keyword evidence="2" id="KW-1185">Reference proteome</keyword>
<dbReference type="SUPFAM" id="SSF102891">
    <property type="entry name" value="Hypothetical protein Ta1206"/>
    <property type="match status" value="1"/>
</dbReference>
<dbReference type="InterPro" id="IPR014931">
    <property type="entry name" value="DUF1805"/>
</dbReference>
<gene>
    <name evidence="1" type="ORF">NC799_13335</name>
</gene>
<dbReference type="Gene3D" id="3.30.1980.10">
    <property type="entry name" value="Hypothetical protein YunC"/>
    <property type="match status" value="1"/>
</dbReference>
<sequence>MMSVKPIMIENHPFTAIHVQLPKTNLLIVSNDVGYIMCGALDVDLLNDKLAERKIVAARATGVKTIEQLLDAPLDKVTTEAKNKGWQEGMNAKEALLKIAE</sequence>
<dbReference type="RefSeq" id="WP_272446942.1">
    <property type="nucleotide sequence ID" value="NZ_JAMQKC010000015.1"/>
</dbReference>
<dbReference type="Proteomes" id="UP001145069">
    <property type="component" value="Unassembled WGS sequence"/>
</dbReference>
<dbReference type="InterPro" id="IPR036493">
    <property type="entry name" value="YunC_sf"/>
</dbReference>
<comment type="caution">
    <text evidence="1">The sequence shown here is derived from an EMBL/GenBank/DDBJ whole genome shotgun (WGS) entry which is preliminary data.</text>
</comment>
<dbReference type="EMBL" id="JAMQKC010000015">
    <property type="protein sequence ID" value="MDC3417879.1"/>
    <property type="molecule type" value="Genomic_DNA"/>
</dbReference>
<organism evidence="1 2">
    <name type="scientific">Aquibacillus salsiterrae</name>
    <dbReference type="NCBI Taxonomy" id="2950439"/>
    <lineage>
        <taxon>Bacteria</taxon>
        <taxon>Bacillati</taxon>
        <taxon>Bacillota</taxon>
        <taxon>Bacilli</taxon>
        <taxon>Bacillales</taxon>
        <taxon>Bacillaceae</taxon>
        <taxon>Aquibacillus</taxon>
    </lineage>
</organism>
<proteinExistence type="predicted"/>
<evidence type="ECO:0000313" key="1">
    <source>
        <dbReference type="EMBL" id="MDC3417879.1"/>
    </source>
</evidence>
<name>A0A9X4AFP5_9BACI</name>
<protein>
    <submittedName>
        <fullName evidence="1">DUF1805 domain-containing protein</fullName>
    </submittedName>
</protein>
<dbReference type="Pfam" id="PF08827">
    <property type="entry name" value="DUF1805"/>
    <property type="match status" value="1"/>
</dbReference>
<dbReference type="AlphaFoldDB" id="A0A9X4AFP5"/>
<reference evidence="1" key="1">
    <citation type="submission" date="2022-06" db="EMBL/GenBank/DDBJ databases">
        <title>Aquibacillus sp. a new bacterium isolated from soil saline samples.</title>
        <authorList>
            <person name="Galisteo C."/>
            <person name="De La Haba R."/>
            <person name="Sanchez-Porro C."/>
            <person name="Ventosa A."/>
        </authorList>
    </citation>
    <scope>NUCLEOTIDE SEQUENCE</scope>
    <source>
        <strain evidence="1">3ASR75-54</strain>
    </source>
</reference>